<dbReference type="Proteomes" id="UP001325680">
    <property type="component" value="Chromosome"/>
</dbReference>
<evidence type="ECO:0000256" key="2">
    <source>
        <dbReference type="SAM" id="SignalP"/>
    </source>
</evidence>
<reference evidence="4 5" key="1">
    <citation type="submission" date="2023-12" db="EMBL/GenBank/DDBJ databases">
        <title>Genome sequencing and assembly of bacterial species from a model synthetic community.</title>
        <authorList>
            <person name="Hogle S.L."/>
        </authorList>
    </citation>
    <scope>NUCLEOTIDE SEQUENCE [LARGE SCALE GENOMIC DNA]</scope>
    <source>
        <strain evidence="4 5">HAMBI_3031</strain>
    </source>
</reference>
<dbReference type="Pfam" id="PF13559">
    <property type="entry name" value="DUF4129"/>
    <property type="match status" value="1"/>
</dbReference>
<keyword evidence="1" id="KW-0472">Membrane</keyword>
<gene>
    <name evidence="4" type="ORF">U0035_15350</name>
</gene>
<feature type="domain" description="Protein-glutamine gamma-glutamyltransferase-like C-terminal" evidence="3">
    <location>
        <begin position="191"/>
        <end position="257"/>
    </location>
</feature>
<protein>
    <submittedName>
        <fullName evidence="4">DUF4129 domain-containing protein</fullName>
    </submittedName>
</protein>
<feature type="transmembrane region" description="Helical" evidence="1">
    <location>
        <begin position="121"/>
        <end position="138"/>
    </location>
</feature>
<keyword evidence="1" id="KW-1133">Transmembrane helix</keyword>
<dbReference type="InterPro" id="IPR025403">
    <property type="entry name" value="TgpA-like_C"/>
</dbReference>
<evidence type="ECO:0000313" key="5">
    <source>
        <dbReference type="Proteomes" id="UP001325680"/>
    </source>
</evidence>
<feature type="signal peptide" evidence="2">
    <location>
        <begin position="1"/>
        <end position="20"/>
    </location>
</feature>
<proteinExistence type="predicted"/>
<name>A0ABZ0W349_9BACT</name>
<feature type="chain" id="PRO_5045820210" evidence="2">
    <location>
        <begin position="21"/>
        <end position="266"/>
    </location>
</feature>
<dbReference type="EMBL" id="CP139960">
    <property type="protein sequence ID" value="WQD37048.1"/>
    <property type="molecule type" value="Genomic_DNA"/>
</dbReference>
<dbReference type="RefSeq" id="WP_327138699.1">
    <property type="nucleotide sequence ID" value="NZ_CP139960.1"/>
</dbReference>
<keyword evidence="1" id="KW-0812">Transmembrane</keyword>
<evidence type="ECO:0000313" key="4">
    <source>
        <dbReference type="EMBL" id="WQD37048.1"/>
    </source>
</evidence>
<sequence length="266" mass="30532">MLLVLLLAGILIGSSGQAQTDAMDSLSFVEPPAADTILQTEEEYDDNDYEGQESYEDSIHRAETNAFDTLSRGAASVSGRKLPAGYIDNLKREDNFDYVKNGIPEPEKRNAPEMSFPIGEIWIYVAIILFLLLLAWYLKEHNLLFFRKKSAAVQSAPQEELLKDIFTIEYESAIKEALSNNNYRLAIRLHYLQLLKTLSEKGMIQYQPDKTNFDYLLQIRSTPHHADFSSLTRQYEYSWYGLFPINQAQYDHVEQLFANFHKKIGA</sequence>
<keyword evidence="5" id="KW-1185">Reference proteome</keyword>
<keyword evidence="2" id="KW-0732">Signal</keyword>
<accession>A0ABZ0W349</accession>
<evidence type="ECO:0000256" key="1">
    <source>
        <dbReference type="SAM" id="Phobius"/>
    </source>
</evidence>
<organism evidence="4 5">
    <name type="scientific">Niabella yanshanensis</name>
    <dbReference type="NCBI Taxonomy" id="577386"/>
    <lineage>
        <taxon>Bacteria</taxon>
        <taxon>Pseudomonadati</taxon>
        <taxon>Bacteroidota</taxon>
        <taxon>Chitinophagia</taxon>
        <taxon>Chitinophagales</taxon>
        <taxon>Chitinophagaceae</taxon>
        <taxon>Niabella</taxon>
    </lineage>
</organism>
<evidence type="ECO:0000259" key="3">
    <source>
        <dbReference type="Pfam" id="PF13559"/>
    </source>
</evidence>